<dbReference type="InterPro" id="IPR036163">
    <property type="entry name" value="HMA_dom_sf"/>
</dbReference>
<evidence type="ECO:0000256" key="2">
    <source>
        <dbReference type="SAM" id="Phobius"/>
    </source>
</evidence>
<evidence type="ECO:0000313" key="4">
    <source>
        <dbReference type="EMBL" id="MEQ2555220.1"/>
    </source>
</evidence>
<feature type="transmembrane region" description="Helical" evidence="2">
    <location>
        <begin position="80"/>
        <end position="97"/>
    </location>
</feature>
<dbReference type="SUPFAM" id="SSF55008">
    <property type="entry name" value="HMA, heavy metal-associated domain"/>
    <property type="match status" value="1"/>
</dbReference>
<dbReference type="Pfam" id="PF00403">
    <property type="entry name" value="HMA"/>
    <property type="match status" value="1"/>
</dbReference>
<reference evidence="4" key="1">
    <citation type="submission" date="2024-03" db="EMBL/GenBank/DDBJ databases">
        <title>Human intestinal bacterial collection.</title>
        <authorList>
            <person name="Pauvert C."/>
            <person name="Hitch T.C.A."/>
            <person name="Clavel T."/>
        </authorList>
    </citation>
    <scope>NUCLEOTIDE SEQUENCE [LARGE SCALE GENOMIC DNA]</scope>
    <source>
        <strain evidence="4">CLA-AA-H89B</strain>
    </source>
</reference>
<dbReference type="InterPro" id="IPR039447">
    <property type="entry name" value="UreH-like_TM_dom"/>
</dbReference>
<feature type="transmembrane region" description="Helical" evidence="2">
    <location>
        <begin position="284"/>
        <end position="308"/>
    </location>
</feature>
<keyword evidence="2" id="KW-1133">Transmembrane helix</keyword>
<dbReference type="PANTHER" id="PTHR42208:SF1">
    <property type="entry name" value="HEAVY METAL TRANSPORTER"/>
    <property type="match status" value="1"/>
</dbReference>
<accession>A0ABV1H6W3</accession>
<dbReference type="EMBL" id="JBBMFS010000007">
    <property type="protein sequence ID" value="MEQ2555220.1"/>
    <property type="molecule type" value="Genomic_DNA"/>
</dbReference>
<keyword evidence="1" id="KW-0479">Metal-binding</keyword>
<keyword evidence="2" id="KW-0472">Membrane</keyword>
<protein>
    <submittedName>
        <fullName evidence="4">Fe-S-containing protein</fullName>
    </submittedName>
</protein>
<dbReference type="PROSITE" id="PS01047">
    <property type="entry name" value="HMA_1"/>
    <property type="match status" value="1"/>
</dbReference>
<feature type="transmembrane region" description="Helical" evidence="2">
    <location>
        <begin position="117"/>
        <end position="139"/>
    </location>
</feature>
<dbReference type="PANTHER" id="PTHR42208">
    <property type="entry name" value="HEAVY METAL TRANSPORTER-RELATED"/>
    <property type="match status" value="1"/>
</dbReference>
<feature type="domain" description="HMA" evidence="3">
    <location>
        <begin position="4"/>
        <end position="70"/>
    </location>
</feature>
<evidence type="ECO:0000256" key="1">
    <source>
        <dbReference type="ARBA" id="ARBA00022723"/>
    </source>
</evidence>
<dbReference type="PRINTS" id="PR00942">
    <property type="entry name" value="CUATPASEI"/>
</dbReference>
<dbReference type="InterPro" id="IPR006121">
    <property type="entry name" value="HMA_dom"/>
</dbReference>
<comment type="caution">
    <text evidence="4">The sequence shown here is derived from an EMBL/GenBank/DDBJ whole genome shotgun (WGS) entry which is preliminary data.</text>
</comment>
<feature type="transmembrane region" description="Helical" evidence="2">
    <location>
        <begin position="320"/>
        <end position="341"/>
    </location>
</feature>
<keyword evidence="2" id="KW-0812">Transmembrane</keyword>
<evidence type="ECO:0000313" key="5">
    <source>
        <dbReference type="Proteomes" id="UP001546774"/>
    </source>
</evidence>
<dbReference type="InterPro" id="IPR018758">
    <property type="entry name" value="FtrD-like"/>
</dbReference>
<dbReference type="Pfam" id="PF10080">
    <property type="entry name" value="FtrD-like"/>
    <property type="match status" value="1"/>
</dbReference>
<evidence type="ECO:0000259" key="3">
    <source>
        <dbReference type="PROSITE" id="PS50846"/>
    </source>
</evidence>
<keyword evidence="5" id="KW-1185">Reference proteome</keyword>
<dbReference type="Pfam" id="PF13386">
    <property type="entry name" value="DsbD_2"/>
    <property type="match status" value="1"/>
</dbReference>
<dbReference type="Gene3D" id="2.60.40.420">
    <property type="entry name" value="Cupredoxins - blue copper proteins"/>
    <property type="match status" value="1"/>
</dbReference>
<sequence>MGMERKVLIIDGMTCINCQNKIEQELKNTAGISKVQVSYSKGQAEIEFNPEIVTLNRIAAIIEKLDYTVIDKKQADSLKWVRRIGTLAVIILLYYLLQHFGILNLLVPSMLADSQMSYGMLFIVGLLTSVHCIAMCGGIHLSQCIPSRNAENTSSSRINVIMPSVLYNAGRVVSYTAVGFVLGGAGMILTGGSGSGMPLLLQGILKITAGLFMVIMGINMLGIFPALRKLQIRFPRKSVIKINQKKRTEKRPFVVGLLNGFMPCGPMQSMQIIALGLGNPISGALAMLMFSLGTVPLMLGLGSLVSALGEKYTKLVMQTGAILIVVLGLAMLSQGVGLAGMNPVRISQGYHNTAEFDTAVIAQSGDIQYVESNLDFGTYPEITVYTGIPVKWTINVPEDVINGCNYKMIVKTYGITHEFTPGTEDKSAGSKNTAAQSTASTENAAAASYITPAVENGQLAIDIGTLTEHPLYVNYDSNGTNIQMIAVNASDGSARLSLNTCQTCNPSPKAYFKKRSGKLVCQNCGNVFKMDSVGGTAGGCNPMNIQYTVADGKITVNTADLDSHAKLFSSWSGPVE</sequence>
<dbReference type="CDD" id="cd00371">
    <property type="entry name" value="HMA"/>
    <property type="match status" value="1"/>
</dbReference>
<name>A0ABV1H6W3_9FIRM</name>
<dbReference type="Gene3D" id="3.30.70.100">
    <property type="match status" value="1"/>
</dbReference>
<gene>
    <name evidence="4" type="ORF">WMO37_09410</name>
</gene>
<feature type="transmembrane region" description="Helical" evidence="2">
    <location>
        <begin position="253"/>
        <end position="278"/>
    </location>
</feature>
<dbReference type="InterPro" id="IPR008972">
    <property type="entry name" value="Cupredoxin"/>
</dbReference>
<dbReference type="Proteomes" id="UP001546774">
    <property type="component" value="Unassembled WGS sequence"/>
</dbReference>
<feature type="transmembrane region" description="Helical" evidence="2">
    <location>
        <begin position="172"/>
        <end position="192"/>
    </location>
</feature>
<dbReference type="InterPro" id="IPR017969">
    <property type="entry name" value="Heavy-metal-associated_CS"/>
</dbReference>
<dbReference type="PROSITE" id="PS50846">
    <property type="entry name" value="HMA_2"/>
    <property type="match status" value="1"/>
</dbReference>
<organism evidence="4 5">
    <name type="scientific">Lachnospira intestinalis</name>
    <dbReference type="NCBI Taxonomy" id="3133158"/>
    <lineage>
        <taxon>Bacteria</taxon>
        <taxon>Bacillati</taxon>
        <taxon>Bacillota</taxon>
        <taxon>Clostridia</taxon>
        <taxon>Lachnospirales</taxon>
        <taxon>Lachnospiraceae</taxon>
        <taxon>Lachnospira</taxon>
    </lineage>
</organism>
<feature type="transmembrane region" description="Helical" evidence="2">
    <location>
        <begin position="204"/>
        <end position="227"/>
    </location>
</feature>
<proteinExistence type="predicted"/>